<dbReference type="EMBL" id="JBANRG010000094">
    <property type="protein sequence ID" value="KAK7436444.1"/>
    <property type="molecule type" value="Genomic_DNA"/>
</dbReference>
<organism evidence="1 2">
    <name type="scientific">Marasmiellus scandens</name>
    <dbReference type="NCBI Taxonomy" id="2682957"/>
    <lineage>
        <taxon>Eukaryota</taxon>
        <taxon>Fungi</taxon>
        <taxon>Dikarya</taxon>
        <taxon>Basidiomycota</taxon>
        <taxon>Agaricomycotina</taxon>
        <taxon>Agaricomycetes</taxon>
        <taxon>Agaricomycetidae</taxon>
        <taxon>Agaricales</taxon>
        <taxon>Marasmiineae</taxon>
        <taxon>Omphalotaceae</taxon>
        <taxon>Marasmiellus</taxon>
    </lineage>
</organism>
<dbReference type="Proteomes" id="UP001498398">
    <property type="component" value="Unassembled WGS sequence"/>
</dbReference>
<sequence length="133" mass="15205">MFASPITLSFATQARTTHTRLLSLWQCSVYENTKLEGDFIRGVSGVERKRVPIAEVASSARAFMIYSTRLQSCMKGIRSTLDIPRMQFFIEMNFVSRETDDFLTSLTALRTSRPMYSKSSNVCLQEIDEWDGQ</sequence>
<keyword evidence="2" id="KW-1185">Reference proteome</keyword>
<comment type="caution">
    <text evidence="1">The sequence shown here is derived from an EMBL/GenBank/DDBJ whole genome shotgun (WGS) entry which is preliminary data.</text>
</comment>
<accession>A0ABR1IQ78</accession>
<reference evidence="1 2" key="1">
    <citation type="submission" date="2024-01" db="EMBL/GenBank/DDBJ databases">
        <title>A draft genome for the cacao thread blight pathogen Marasmiellus scandens.</title>
        <authorList>
            <person name="Baruah I.K."/>
            <person name="Leung J."/>
            <person name="Bukari Y."/>
            <person name="Amoako-Attah I."/>
            <person name="Meinhardt L.W."/>
            <person name="Bailey B.A."/>
            <person name="Cohen S.P."/>
        </authorList>
    </citation>
    <scope>NUCLEOTIDE SEQUENCE [LARGE SCALE GENOMIC DNA]</scope>
    <source>
        <strain evidence="1 2">GH-19</strain>
    </source>
</reference>
<gene>
    <name evidence="1" type="primary">CDR1_7</name>
    <name evidence="1" type="ORF">VKT23_019156</name>
</gene>
<proteinExistence type="predicted"/>
<evidence type="ECO:0000313" key="1">
    <source>
        <dbReference type="EMBL" id="KAK7436444.1"/>
    </source>
</evidence>
<name>A0ABR1IQ78_9AGAR</name>
<protein>
    <submittedName>
        <fullName evidence="1">Multidrug resistance protein</fullName>
    </submittedName>
</protein>
<evidence type="ECO:0000313" key="2">
    <source>
        <dbReference type="Proteomes" id="UP001498398"/>
    </source>
</evidence>